<dbReference type="EMBL" id="LHYL01000003">
    <property type="protein sequence ID" value="KXB08898.1"/>
    <property type="molecule type" value="Genomic_DNA"/>
</dbReference>
<gene>
    <name evidence="3" type="ORF">AKJ59_00380</name>
</gene>
<evidence type="ECO:0000256" key="2">
    <source>
        <dbReference type="SAM" id="Phobius"/>
    </source>
</evidence>
<dbReference type="Proteomes" id="UP000070248">
    <property type="component" value="Unassembled WGS sequence"/>
</dbReference>
<organism evidence="3 4">
    <name type="scientific">candidate division MSBL1 archaeon SCGC-AAA385M02</name>
    <dbReference type="NCBI Taxonomy" id="1698287"/>
    <lineage>
        <taxon>Archaea</taxon>
        <taxon>Methanobacteriati</taxon>
        <taxon>Methanobacteriota</taxon>
        <taxon>candidate division MSBL1</taxon>
    </lineage>
</organism>
<evidence type="ECO:0000313" key="3">
    <source>
        <dbReference type="EMBL" id="KXB08898.1"/>
    </source>
</evidence>
<accession>A0A133VR27</accession>
<sequence length="147" mass="17505">MFPKPSFYKNKLKNTNTSFFLQLEQLNKNMKTFKIDPTYEVYKKNYEDSMNKINDNDIELQLLKNSIEKESENINMHIQEADHKIDAMEIENVLLKRKTDNLKDEKLASNELKKNFQLLYNKKTTELIGYSVLIIAVGAMLYRNFRR</sequence>
<proteinExistence type="predicted"/>
<comment type="caution">
    <text evidence="3">The sequence shown here is derived from an EMBL/GenBank/DDBJ whole genome shotgun (WGS) entry which is preliminary data.</text>
</comment>
<keyword evidence="1" id="KW-0175">Coiled coil</keyword>
<protein>
    <submittedName>
        <fullName evidence="3">Uncharacterized protein</fullName>
    </submittedName>
</protein>
<evidence type="ECO:0000256" key="1">
    <source>
        <dbReference type="SAM" id="Coils"/>
    </source>
</evidence>
<evidence type="ECO:0000313" key="4">
    <source>
        <dbReference type="Proteomes" id="UP000070248"/>
    </source>
</evidence>
<feature type="coiled-coil region" evidence="1">
    <location>
        <begin position="60"/>
        <end position="115"/>
    </location>
</feature>
<dbReference type="AlphaFoldDB" id="A0A133VR27"/>
<keyword evidence="2" id="KW-0472">Membrane</keyword>
<keyword evidence="2" id="KW-0812">Transmembrane</keyword>
<name>A0A133VR27_9EURY</name>
<reference evidence="3 4" key="1">
    <citation type="journal article" date="2016" name="Sci. Rep.">
        <title>Metabolic traits of an uncultured archaeal lineage -MSBL1- from brine pools of the Red Sea.</title>
        <authorList>
            <person name="Mwirichia R."/>
            <person name="Alam I."/>
            <person name="Rashid M."/>
            <person name="Vinu M."/>
            <person name="Ba-Alawi W."/>
            <person name="Anthony Kamau A."/>
            <person name="Kamanda Ngugi D."/>
            <person name="Goker M."/>
            <person name="Klenk H.P."/>
            <person name="Bajic V."/>
            <person name="Stingl U."/>
        </authorList>
    </citation>
    <scope>NUCLEOTIDE SEQUENCE [LARGE SCALE GENOMIC DNA]</scope>
    <source>
        <strain evidence="3">SCGC-AAA385M02</strain>
    </source>
</reference>
<feature type="transmembrane region" description="Helical" evidence="2">
    <location>
        <begin position="127"/>
        <end position="145"/>
    </location>
</feature>
<keyword evidence="4" id="KW-1185">Reference proteome</keyword>
<keyword evidence="2" id="KW-1133">Transmembrane helix</keyword>